<keyword evidence="2" id="KW-1185">Reference proteome</keyword>
<reference evidence="2" key="1">
    <citation type="journal article" date="2016" name="Genome Announc.">
        <title>Draft Genome Sequences of Five Rapidly Growing Mycobacterium Species, M. thermoresistibile, M. fortuitum subsp. acetamidolyticum, M. canariasense, M. brisbanense, and M. novocastrense.</title>
        <authorList>
            <person name="Katahira K."/>
            <person name="Ogura Y."/>
            <person name="Gotoh Y."/>
            <person name="Hayashi T."/>
        </authorList>
    </citation>
    <scope>NUCLEOTIDE SEQUENCE [LARGE SCALE GENOMIC DNA]</scope>
    <source>
        <strain evidence="2">JCM15654</strain>
    </source>
</reference>
<organism evidence="1 2">
    <name type="scientific">Mycolicibacterium brisbanense</name>
    <dbReference type="NCBI Taxonomy" id="146020"/>
    <lineage>
        <taxon>Bacteria</taxon>
        <taxon>Bacillati</taxon>
        <taxon>Actinomycetota</taxon>
        <taxon>Actinomycetes</taxon>
        <taxon>Mycobacteriales</taxon>
        <taxon>Mycobacteriaceae</taxon>
        <taxon>Mycolicibacterium</taxon>
    </lineage>
</organism>
<protein>
    <submittedName>
        <fullName evidence="1">Uncharacterized protein</fullName>
    </submittedName>
</protein>
<dbReference type="STRING" id="146020.RMCB_0573"/>
<proteinExistence type="predicted"/>
<evidence type="ECO:0000313" key="2">
    <source>
        <dbReference type="Proteomes" id="UP000069620"/>
    </source>
</evidence>
<dbReference type="EMBL" id="BCSX01000007">
    <property type="protein sequence ID" value="GAS86477.1"/>
    <property type="molecule type" value="Genomic_DNA"/>
</dbReference>
<accession>A0A117I476</accession>
<gene>
    <name evidence="1" type="ORF">RMCB_0573</name>
</gene>
<evidence type="ECO:0000313" key="1">
    <source>
        <dbReference type="EMBL" id="GAS86477.1"/>
    </source>
</evidence>
<comment type="caution">
    <text evidence="1">The sequence shown here is derived from an EMBL/GenBank/DDBJ whole genome shotgun (WGS) entry which is preliminary data.</text>
</comment>
<sequence>MAGLIVDGAGLTASAASSADIADRLAASAEGGPRLGGQPSHAGVSRFGAAVASVRIRQSARMSTHHTAMRTAAIRYTDADDEGAGAVARTV</sequence>
<name>A0A117I476_9MYCO</name>
<dbReference type="AlphaFoldDB" id="A0A117I476"/>
<dbReference type="Proteomes" id="UP000069620">
    <property type="component" value="Unassembled WGS sequence"/>
</dbReference>
<reference evidence="2" key="2">
    <citation type="submission" date="2016-02" db="EMBL/GenBank/DDBJ databases">
        <title>Draft genome sequence of five rapidly growing Mycobacterium species.</title>
        <authorList>
            <person name="Katahira K."/>
            <person name="Gotou Y."/>
            <person name="Iida K."/>
            <person name="Ogura Y."/>
            <person name="Hayashi T."/>
        </authorList>
    </citation>
    <scope>NUCLEOTIDE SEQUENCE [LARGE SCALE GENOMIC DNA]</scope>
    <source>
        <strain evidence="2">JCM15654</strain>
    </source>
</reference>